<evidence type="ECO:0000313" key="2">
    <source>
        <dbReference type="EMBL" id="MFA3837836.1"/>
    </source>
</evidence>
<accession>A0ABV4SI01</accession>
<dbReference type="InterPro" id="IPR051783">
    <property type="entry name" value="NAD(P)-dependent_oxidoreduct"/>
</dbReference>
<proteinExistence type="predicted"/>
<dbReference type="PANTHER" id="PTHR48079">
    <property type="entry name" value="PROTEIN YEEZ"/>
    <property type="match status" value="1"/>
</dbReference>
<protein>
    <submittedName>
        <fullName evidence="2">NAD-dependent epimerase/dehydratase family protein</fullName>
    </submittedName>
</protein>
<gene>
    <name evidence="2" type="ORF">ACEG43_16920</name>
</gene>
<dbReference type="InterPro" id="IPR001509">
    <property type="entry name" value="Epimerase_deHydtase"/>
</dbReference>
<dbReference type="Proteomes" id="UP001571476">
    <property type="component" value="Unassembled WGS sequence"/>
</dbReference>
<comment type="caution">
    <text evidence="2">The sequence shown here is derived from an EMBL/GenBank/DDBJ whole genome shotgun (WGS) entry which is preliminary data.</text>
</comment>
<dbReference type="PANTHER" id="PTHR48079:SF6">
    <property type="entry name" value="NAD(P)-BINDING DOMAIN-CONTAINING PROTEIN-RELATED"/>
    <property type="match status" value="1"/>
</dbReference>
<organism evidence="2 3">
    <name type="scientific">Streptomyces aureus</name>
    <dbReference type="NCBI Taxonomy" id="193461"/>
    <lineage>
        <taxon>Bacteria</taxon>
        <taxon>Bacillati</taxon>
        <taxon>Actinomycetota</taxon>
        <taxon>Actinomycetes</taxon>
        <taxon>Kitasatosporales</taxon>
        <taxon>Streptomycetaceae</taxon>
        <taxon>Streptomyces</taxon>
    </lineage>
</organism>
<feature type="domain" description="NAD-dependent epimerase/dehydratase" evidence="1">
    <location>
        <begin position="3"/>
        <end position="70"/>
    </location>
</feature>
<keyword evidence="3" id="KW-1185">Reference proteome</keyword>
<dbReference type="SUPFAM" id="SSF51735">
    <property type="entry name" value="NAD(P)-binding Rossmann-fold domains"/>
    <property type="match status" value="1"/>
</dbReference>
<sequence>MKILFIGGTVFLGRALVDEALRRGHEVTLFNRGQAGPTPSGAEAVRGDRGNEAALRALAEGRTWDCVIDTCGFEPRAVQRSVRALTGHADVYAFVSSFHAYSDWPATGVDESLPRHTCASDASPDDVPYNALKAGCERAVEEGFPGRALIVNPGIIVGPGENVGRLPWWLETIAHGGRVLAPGSPDRAVQLIDARDIADFMLDRLAEGGTGRYLTTGVQGNTTMGELLGACVDATGAGTELVWADEQFLQDHGVAPWTEVPLWAPDIPEMAGIWASSSAKALAEGLRCRPVAETVADTWRALSEGGCPRPKYLQGKTPVGLAEDKHDTVLAAWDDRRSQATAQQRLPDASARQ</sequence>
<dbReference type="InterPro" id="IPR036291">
    <property type="entry name" value="NAD(P)-bd_dom_sf"/>
</dbReference>
<dbReference type="Pfam" id="PF01370">
    <property type="entry name" value="Epimerase"/>
    <property type="match status" value="1"/>
</dbReference>
<evidence type="ECO:0000313" key="3">
    <source>
        <dbReference type="Proteomes" id="UP001571476"/>
    </source>
</evidence>
<dbReference type="Gene3D" id="3.40.50.720">
    <property type="entry name" value="NAD(P)-binding Rossmann-like Domain"/>
    <property type="match status" value="1"/>
</dbReference>
<dbReference type="RefSeq" id="WP_372563160.1">
    <property type="nucleotide sequence ID" value="NZ_JBGOSP010000007.1"/>
</dbReference>
<name>A0ABV4SI01_9ACTN</name>
<dbReference type="EMBL" id="JBGOSP010000007">
    <property type="protein sequence ID" value="MFA3837836.1"/>
    <property type="molecule type" value="Genomic_DNA"/>
</dbReference>
<evidence type="ECO:0000259" key="1">
    <source>
        <dbReference type="Pfam" id="PF01370"/>
    </source>
</evidence>
<reference evidence="2 3" key="1">
    <citation type="submission" date="2024-08" db="EMBL/GenBank/DDBJ databases">
        <title>Genome sequence of Streptomyces aureus CACIA-1.46HGO.</title>
        <authorList>
            <person name="Evangelista-Martinez Z."/>
        </authorList>
    </citation>
    <scope>NUCLEOTIDE SEQUENCE [LARGE SCALE GENOMIC DNA]</scope>
    <source>
        <strain evidence="2 3">CACIA-1.46HGO</strain>
    </source>
</reference>